<name>D4YXT8_SPHIU</name>
<evidence type="ECO:0000313" key="2">
    <source>
        <dbReference type="EMBL" id="BAI95170.1"/>
    </source>
</evidence>
<evidence type="ECO:0000256" key="1">
    <source>
        <dbReference type="SAM" id="Phobius"/>
    </source>
</evidence>
<reference evidence="2 3" key="1">
    <citation type="journal article" date="2010" name="J. Bacteriol.">
        <title>Complete genome sequence of the representative gamma-hexachlorocyclohexane-degrading bacterium Sphingobium japonicum UT26.</title>
        <authorList>
            <person name="Nagata Y."/>
            <person name="Ohtsubo Y."/>
            <person name="Endo R."/>
            <person name="Ichikawa N."/>
            <person name="Ankai A."/>
            <person name="Oguchi A."/>
            <person name="Fukui S."/>
            <person name="Fujita N."/>
            <person name="Tsuda M."/>
        </authorList>
    </citation>
    <scope>NUCLEOTIDE SEQUENCE [LARGE SCALE GENOMIC DNA]</scope>
    <source>
        <strain evidence="3">DSM 16413 / CCM 7287 / MTCC 6362 / UT26 / NBRC 101211 / UT26S</strain>
    </source>
</reference>
<dbReference type="Proteomes" id="UP000007753">
    <property type="component" value="Chromosome 1"/>
</dbReference>
<dbReference type="EMBL" id="AP010803">
    <property type="protein sequence ID" value="BAI95170.1"/>
    <property type="molecule type" value="Genomic_DNA"/>
</dbReference>
<keyword evidence="1" id="KW-0812">Transmembrane</keyword>
<dbReference type="AlphaFoldDB" id="D4YXT8"/>
<accession>D4YXT8</accession>
<evidence type="ECO:0000313" key="3">
    <source>
        <dbReference type="Proteomes" id="UP000007753"/>
    </source>
</evidence>
<feature type="transmembrane region" description="Helical" evidence="1">
    <location>
        <begin position="60"/>
        <end position="76"/>
    </location>
</feature>
<dbReference type="KEGG" id="sjp:SJA_C1-03360"/>
<keyword evidence="1" id="KW-1133">Transmembrane helix</keyword>
<sequence>MRPPAHRYKFTIMSDAEYEWKPRPPNLRERIIAGVFVAVLLVTLASEYAGWGLFADYEKQVMGLLILIGLILLRFAPSVHRR</sequence>
<feature type="transmembrane region" description="Helical" evidence="1">
    <location>
        <begin position="31"/>
        <end position="54"/>
    </location>
</feature>
<organism evidence="2 3">
    <name type="scientific">Sphingobium indicum (strain DSM 16413 / CCM 7287 / MTCC 6362 / UT26 / NBRC 101211 / UT26S)</name>
    <name type="common">Sphingobium japonicum</name>
    <dbReference type="NCBI Taxonomy" id="452662"/>
    <lineage>
        <taxon>Bacteria</taxon>
        <taxon>Pseudomonadati</taxon>
        <taxon>Pseudomonadota</taxon>
        <taxon>Alphaproteobacteria</taxon>
        <taxon>Sphingomonadales</taxon>
        <taxon>Sphingomonadaceae</taxon>
        <taxon>Sphingobium</taxon>
    </lineage>
</organism>
<keyword evidence="1" id="KW-0472">Membrane</keyword>
<gene>
    <name evidence="2" type="ordered locus">SJA_C1-03360</name>
</gene>
<dbReference type="HOGENOM" id="CLU_2556526_0_0_5"/>
<proteinExistence type="predicted"/>
<protein>
    <submittedName>
        <fullName evidence="2">Uncharacterized protein</fullName>
    </submittedName>
</protein>
<keyword evidence="3" id="KW-1185">Reference proteome</keyword>